<organism evidence="2 3">
    <name type="scientific">Haematococcus lacustris</name>
    <name type="common">Green alga</name>
    <name type="synonym">Haematococcus pluvialis</name>
    <dbReference type="NCBI Taxonomy" id="44745"/>
    <lineage>
        <taxon>Eukaryota</taxon>
        <taxon>Viridiplantae</taxon>
        <taxon>Chlorophyta</taxon>
        <taxon>core chlorophytes</taxon>
        <taxon>Chlorophyceae</taxon>
        <taxon>CS clade</taxon>
        <taxon>Chlamydomonadales</taxon>
        <taxon>Haematococcaceae</taxon>
        <taxon>Haematococcus</taxon>
    </lineage>
</organism>
<evidence type="ECO:0000313" key="3">
    <source>
        <dbReference type="Proteomes" id="UP000485058"/>
    </source>
</evidence>
<evidence type="ECO:0000313" key="2">
    <source>
        <dbReference type="EMBL" id="GFH16751.1"/>
    </source>
</evidence>
<comment type="caution">
    <text evidence="2">The sequence shown here is derived from an EMBL/GenBank/DDBJ whole genome shotgun (WGS) entry which is preliminary data.</text>
</comment>
<evidence type="ECO:0000256" key="1">
    <source>
        <dbReference type="SAM" id="MobiDB-lite"/>
    </source>
</evidence>
<dbReference type="Proteomes" id="UP000485058">
    <property type="component" value="Unassembled WGS sequence"/>
</dbReference>
<protein>
    <submittedName>
        <fullName evidence="2">Uncharacterized protein</fullName>
    </submittedName>
</protein>
<dbReference type="EMBL" id="BLLF01001046">
    <property type="protein sequence ID" value="GFH16751.1"/>
    <property type="molecule type" value="Genomic_DNA"/>
</dbReference>
<keyword evidence="3" id="KW-1185">Reference proteome</keyword>
<dbReference type="AlphaFoldDB" id="A0A699Z3V1"/>
<feature type="region of interest" description="Disordered" evidence="1">
    <location>
        <begin position="44"/>
        <end position="66"/>
    </location>
</feature>
<gene>
    <name evidence="2" type="ORF">HaLaN_13236</name>
</gene>
<sequence>MSWVMLTEVTAAAADTATLAAAGLLASDAAALKALALRVYSTDPTLSESRHLPEPAPQQGPPGQAA</sequence>
<reference evidence="2 3" key="1">
    <citation type="submission" date="2020-02" db="EMBL/GenBank/DDBJ databases">
        <title>Draft genome sequence of Haematococcus lacustris strain NIES-144.</title>
        <authorList>
            <person name="Morimoto D."/>
            <person name="Nakagawa S."/>
            <person name="Yoshida T."/>
            <person name="Sawayama S."/>
        </authorList>
    </citation>
    <scope>NUCLEOTIDE SEQUENCE [LARGE SCALE GENOMIC DNA]</scope>
    <source>
        <strain evidence="2 3">NIES-144</strain>
    </source>
</reference>
<accession>A0A699Z3V1</accession>
<proteinExistence type="predicted"/>
<name>A0A699Z3V1_HAELA</name>